<comment type="caution">
    <text evidence="9">The sequence shown here is derived from an EMBL/GenBank/DDBJ whole genome shotgun (WGS) entry which is preliminary data.</text>
</comment>
<feature type="transmembrane region" description="Helical" evidence="7">
    <location>
        <begin position="295"/>
        <end position="320"/>
    </location>
</feature>
<feature type="transmembrane region" description="Helical" evidence="7">
    <location>
        <begin position="139"/>
        <end position="164"/>
    </location>
</feature>
<feature type="domain" description="G-protein coupled receptors family 1 profile" evidence="8">
    <location>
        <begin position="82"/>
        <end position="351"/>
    </location>
</feature>
<dbReference type="Gene3D" id="1.20.1070.10">
    <property type="entry name" value="Rhodopsin 7-helix transmembrane proteins"/>
    <property type="match status" value="1"/>
</dbReference>
<dbReference type="InterPro" id="IPR000276">
    <property type="entry name" value="GPCR_Rhodpsn"/>
</dbReference>
<organism evidence="9 10">
    <name type="scientific">Littorina saxatilis</name>
    <dbReference type="NCBI Taxonomy" id="31220"/>
    <lineage>
        <taxon>Eukaryota</taxon>
        <taxon>Metazoa</taxon>
        <taxon>Spiralia</taxon>
        <taxon>Lophotrochozoa</taxon>
        <taxon>Mollusca</taxon>
        <taxon>Gastropoda</taxon>
        <taxon>Caenogastropoda</taxon>
        <taxon>Littorinimorpha</taxon>
        <taxon>Littorinoidea</taxon>
        <taxon>Littorinidae</taxon>
        <taxon>Littorina</taxon>
    </lineage>
</organism>
<proteinExistence type="inferred from homology"/>
<evidence type="ECO:0000313" key="9">
    <source>
        <dbReference type="EMBL" id="KAK7098657.1"/>
    </source>
</evidence>
<dbReference type="Proteomes" id="UP001374579">
    <property type="component" value="Unassembled WGS sequence"/>
</dbReference>
<feature type="transmembrane region" description="Helical" evidence="7">
    <location>
        <begin position="240"/>
        <end position="263"/>
    </location>
</feature>
<feature type="region of interest" description="Disordered" evidence="6">
    <location>
        <begin position="380"/>
        <end position="399"/>
    </location>
</feature>
<feature type="transmembrane region" description="Helical" evidence="7">
    <location>
        <begin position="65"/>
        <end position="90"/>
    </location>
</feature>
<dbReference type="EMBL" id="JBAMIC010000012">
    <property type="protein sequence ID" value="KAK7098657.1"/>
    <property type="molecule type" value="Genomic_DNA"/>
</dbReference>
<evidence type="ECO:0000256" key="1">
    <source>
        <dbReference type="ARBA" id="ARBA00004370"/>
    </source>
</evidence>
<comment type="subcellular location">
    <subcellularLocation>
        <location evidence="1">Membrane</location>
    </subcellularLocation>
</comment>
<keyword evidence="5" id="KW-0807">Transducer</keyword>
<evidence type="ECO:0000256" key="3">
    <source>
        <dbReference type="ARBA" id="ARBA00022989"/>
    </source>
</evidence>
<dbReference type="AlphaFoldDB" id="A0AAN9G8B1"/>
<keyword evidence="5" id="KW-0675">Receptor</keyword>
<dbReference type="GO" id="GO:0016020">
    <property type="term" value="C:membrane"/>
    <property type="evidence" value="ECO:0007669"/>
    <property type="project" value="UniProtKB-SubCell"/>
</dbReference>
<dbReference type="CDD" id="cd14978">
    <property type="entry name" value="7tmA_FMRFamide_R-like"/>
    <property type="match status" value="1"/>
</dbReference>
<evidence type="ECO:0000256" key="2">
    <source>
        <dbReference type="ARBA" id="ARBA00022692"/>
    </source>
</evidence>
<dbReference type="Pfam" id="PF00001">
    <property type="entry name" value="7tm_1"/>
    <property type="match status" value="1"/>
</dbReference>
<dbReference type="PANTHER" id="PTHR46641:SF2">
    <property type="entry name" value="FMRFAMIDE RECEPTOR"/>
    <property type="match status" value="1"/>
</dbReference>
<feature type="transmembrane region" description="Helical" evidence="7">
    <location>
        <begin position="185"/>
        <end position="205"/>
    </location>
</feature>
<evidence type="ECO:0000256" key="7">
    <source>
        <dbReference type="SAM" id="Phobius"/>
    </source>
</evidence>
<dbReference type="SUPFAM" id="SSF81321">
    <property type="entry name" value="Family A G protein-coupled receptor-like"/>
    <property type="match status" value="1"/>
</dbReference>
<keyword evidence="10" id="KW-1185">Reference proteome</keyword>
<dbReference type="InterPro" id="IPR052954">
    <property type="entry name" value="GPCR-Ligand_Int"/>
</dbReference>
<evidence type="ECO:0000256" key="6">
    <source>
        <dbReference type="SAM" id="MobiDB-lite"/>
    </source>
</evidence>
<dbReference type="SMART" id="SM01381">
    <property type="entry name" value="7TM_GPCR_Srsx"/>
    <property type="match status" value="1"/>
</dbReference>
<reference evidence="9 10" key="1">
    <citation type="submission" date="2024-02" db="EMBL/GenBank/DDBJ databases">
        <title>Chromosome-scale genome assembly of the rough periwinkle Littorina saxatilis.</title>
        <authorList>
            <person name="De Jode A."/>
            <person name="Faria R."/>
            <person name="Formenti G."/>
            <person name="Sims Y."/>
            <person name="Smith T.P."/>
            <person name="Tracey A."/>
            <person name="Wood J.M.D."/>
            <person name="Zagrodzka Z.B."/>
            <person name="Johannesson K."/>
            <person name="Butlin R.K."/>
            <person name="Leder E.H."/>
        </authorList>
    </citation>
    <scope>NUCLEOTIDE SEQUENCE [LARGE SCALE GENOMIC DNA]</scope>
    <source>
        <strain evidence="9">Snail1</strain>
        <tissue evidence="9">Muscle</tissue>
    </source>
</reference>
<keyword evidence="2 5" id="KW-0812">Transmembrane</keyword>
<evidence type="ECO:0000256" key="4">
    <source>
        <dbReference type="ARBA" id="ARBA00023136"/>
    </source>
</evidence>
<feature type="transmembrane region" description="Helical" evidence="7">
    <location>
        <begin position="332"/>
        <end position="353"/>
    </location>
</feature>
<feature type="transmembrane region" description="Helical" evidence="7">
    <location>
        <begin position="102"/>
        <end position="119"/>
    </location>
</feature>
<sequence>MDGATLGSVVDLVTTTAAAILNSGNEHAGSGHEGAVHDGRGHVHMEEKRDSTMEAMLTTAQRMHWAASAVIGPIFVVLGLIGNIFSLIIWTRPHMRSSTGRYLTALAIADMGVLIWFILVDTLRSLHPELENDQAYAAFFAYLGYPVFFLFVVCSIWFMVGVTVDRFIMVCLITKAKEYCNERRANVGIFLICGLCFLINLPHFWSFEVNWERLKVGNTTEAALLKTPFQEGEAGLRYEFWIHCIFLVLVPWFTVFTLNLLIISKISKSNRRMSSKKTAESADKSRRSENQVTRLLLLVTFSFLVLIGFQCITQCFYMIMPDGFDVSIIDEAFAIAKLGVIINSSINFVLYCVSGRRFRHELYRLIGGKRLEHALFSYSDHSSGSGSGTGTSGTGTTGM</sequence>
<dbReference type="PRINTS" id="PR00237">
    <property type="entry name" value="GPCRRHODOPSN"/>
</dbReference>
<accession>A0AAN9G8B1</accession>
<keyword evidence="5" id="KW-0297">G-protein coupled receptor</keyword>
<dbReference type="PROSITE" id="PS50262">
    <property type="entry name" value="G_PROTEIN_RECEP_F1_2"/>
    <property type="match status" value="1"/>
</dbReference>
<dbReference type="InterPro" id="IPR017452">
    <property type="entry name" value="GPCR_Rhodpsn_7TM"/>
</dbReference>
<gene>
    <name evidence="9" type="ORF">V1264_002905</name>
</gene>
<comment type="similarity">
    <text evidence="5">Belongs to the G-protein coupled receptor 1 family.</text>
</comment>
<protein>
    <recommendedName>
        <fullName evidence="8">G-protein coupled receptors family 1 profile domain-containing protein</fullName>
    </recommendedName>
</protein>
<dbReference type="PANTHER" id="PTHR46641">
    <property type="entry name" value="FMRFAMIDE RECEPTOR-RELATED"/>
    <property type="match status" value="1"/>
</dbReference>
<name>A0AAN9G8B1_9CAEN</name>
<keyword evidence="3 7" id="KW-1133">Transmembrane helix</keyword>
<evidence type="ECO:0000256" key="5">
    <source>
        <dbReference type="RuleBase" id="RU000688"/>
    </source>
</evidence>
<dbReference type="GO" id="GO:0004930">
    <property type="term" value="F:G protein-coupled receptor activity"/>
    <property type="evidence" value="ECO:0007669"/>
    <property type="project" value="UniProtKB-KW"/>
</dbReference>
<keyword evidence="4 7" id="KW-0472">Membrane</keyword>
<evidence type="ECO:0000259" key="8">
    <source>
        <dbReference type="PROSITE" id="PS50262"/>
    </source>
</evidence>
<dbReference type="PROSITE" id="PS00237">
    <property type="entry name" value="G_PROTEIN_RECEP_F1_1"/>
    <property type="match status" value="1"/>
</dbReference>
<feature type="compositionally biased region" description="Gly residues" evidence="6">
    <location>
        <begin position="385"/>
        <end position="399"/>
    </location>
</feature>
<evidence type="ECO:0000313" key="10">
    <source>
        <dbReference type="Proteomes" id="UP001374579"/>
    </source>
</evidence>